<evidence type="ECO:0000313" key="1">
    <source>
        <dbReference type="EMBL" id="MBK1866844.1"/>
    </source>
</evidence>
<reference evidence="1" key="1">
    <citation type="submission" date="2021-01" db="EMBL/GenBank/DDBJ databases">
        <authorList>
            <person name="Sun Q."/>
        </authorList>
    </citation>
    <scope>NUCLEOTIDE SEQUENCE</scope>
    <source>
        <strain evidence="1">YIM B02566</strain>
    </source>
</reference>
<sequence>MRYFPLFLDLDNRKAIIVGGGEEALRKARLLLKTKARIELIAPVLHEELKSYLKEGRLAWVAKHFAPALLDDAALVYSSDDDLHADVSAAARARGIPVNAVDDAALSTFITPSIVDRDPVVVAIGTEGTAPVLGMGLRSRIEALLPQTLGSLATAASGLRDHVAERVPHGNRRRSFWQRFFFGSIRESFLAGDAKNYSRELEAALIDDSSPSVGRVSLVGAGPGDPELLTLKAQRKLQEADVIVYDRLIGPGILELARRDAVRIPVGKKPFEPSPKQSEINTILIREAKAGRHVVRLKGGDPYIFGRGGEEQAALIAQGIAVDVVPGITAALGCAASVGLPLTQRGQNRSITLLTGTAEDGLADQDWKALAKPGQAFAIYMGVNAAGDISAELLDAGIDHATPVTVVENGTLANERVMMCSIGSLWETLTLNGVEGPAIIYVGLKPAKTSADILPFPARDETGQHVLRAVS</sequence>
<evidence type="ECO:0000313" key="2">
    <source>
        <dbReference type="Proteomes" id="UP000616151"/>
    </source>
</evidence>
<keyword evidence="1" id="KW-0808">Transferase</keyword>
<gene>
    <name evidence="1" type="primary">cobA</name>
    <name evidence="1" type="ORF">JHL16_10805</name>
</gene>
<accession>A0ACC5R2I7</accession>
<dbReference type="EC" id="2.1.1.107" evidence="1"/>
<dbReference type="Proteomes" id="UP000616151">
    <property type="component" value="Unassembled WGS sequence"/>
</dbReference>
<organism evidence="1 2">
    <name type="scientific">Taklimakanibacter albus</name>
    <dbReference type="NCBI Taxonomy" id="2800327"/>
    <lineage>
        <taxon>Bacteria</taxon>
        <taxon>Pseudomonadati</taxon>
        <taxon>Pseudomonadota</taxon>
        <taxon>Alphaproteobacteria</taxon>
        <taxon>Hyphomicrobiales</taxon>
        <taxon>Aestuariivirgaceae</taxon>
        <taxon>Taklimakanibacter</taxon>
    </lineage>
</organism>
<proteinExistence type="predicted"/>
<name>A0ACC5R2I7_9HYPH</name>
<keyword evidence="1" id="KW-0489">Methyltransferase</keyword>
<comment type="caution">
    <text evidence="1">The sequence shown here is derived from an EMBL/GenBank/DDBJ whole genome shotgun (WGS) entry which is preliminary data.</text>
</comment>
<keyword evidence="2" id="KW-1185">Reference proteome</keyword>
<protein>
    <submittedName>
        <fullName evidence="1">Uroporphyrinogen-III C-methyltransferase</fullName>
        <ecNumber evidence="1">2.1.1.107</ecNumber>
    </submittedName>
</protein>
<dbReference type="EMBL" id="JAENHL010000006">
    <property type="protein sequence ID" value="MBK1866844.1"/>
    <property type="molecule type" value="Genomic_DNA"/>
</dbReference>